<dbReference type="Proteomes" id="UP000789920">
    <property type="component" value="Unassembled WGS sequence"/>
</dbReference>
<evidence type="ECO:0000313" key="2">
    <source>
        <dbReference type="Proteomes" id="UP000789920"/>
    </source>
</evidence>
<name>A0ACA9SZ16_9GLOM</name>
<accession>A0ACA9SZ16</accession>
<feature type="non-terminal residue" evidence="1">
    <location>
        <position position="98"/>
    </location>
</feature>
<organism evidence="1 2">
    <name type="scientific">Racocetra persica</name>
    <dbReference type="NCBI Taxonomy" id="160502"/>
    <lineage>
        <taxon>Eukaryota</taxon>
        <taxon>Fungi</taxon>
        <taxon>Fungi incertae sedis</taxon>
        <taxon>Mucoromycota</taxon>
        <taxon>Glomeromycotina</taxon>
        <taxon>Glomeromycetes</taxon>
        <taxon>Diversisporales</taxon>
        <taxon>Gigasporaceae</taxon>
        <taxon>Racocetra</taxon>
    </lineage>
</organism>
<keyword evidence="2" id="KW-1185">Reference proteome</keyword>
<evidence type="ECO:0000313" key="1">
    <source>
        <dbReference type="EMBL" id="CAG8851597.1"/>
    </source>
</evidence>
<reference evidence="1" key="1">
    <citation type="submission" date="2021-06" db="EMBL/GenBank/DDBJ databases">
        <authorList>
            <person name="Kallberg Y."/>
            <person name="Tangrot J."/>
            <person name="Rosling A."/>
        </authorList>
    </citation>
    <scope>NUCLEOTIDE SEQUENCE</scope>
    <source>
        <strain evidence="1">MA461A</strain>
    </source>
</reference>
<gene>
    <name evidence="1" type="ORF">RPERSI_LOCUS36642</name>
</gene>
<feature type="non-terminal residue" evidence="1">
    <location>
        <position position="1"/>
    </location>
</feature>
<sequence>ALHKALQNKTKSQNLIELLEDFVEDNEFESDDSQEIDNLDDEKENSDPMILNPKIHRGRGRPKGTKRLKSAHEVSKPTANQRRCKKCGGLGHYQKNCK</sequence>
<proteinExistence type="predicted"/>
<comment type="caution">
    <text evidence="1">The sequence shown here is derived from an EMBL/GenBank/DDBJ whole genome shotgun (WGS) entry which is preliminary data.</text>
</comment>
<protein>
    <submittedName>
        <fullName evidence="1">13714_t:CDS:1</fullName>
    </submittedName>
</protein>
<dbReference type="EMBL" id="CAJVQC010177104">
    <property type="protein sequence ID" value="CAG8851597.1"/>
    <property type="molecule type" value="Genomic_DNA"/>
</dbReference>